<proteinExistence type="predicted"/>
<organism evidence="1 2">
    <name type="scientific">Phaeosphaeria nodorum (strain SN15 / ATCC MYA-4574 / FGSC 10173)</name>
    <name type="common">Glume blotch fungus</name>
    <name type="synonym">Parastagonospora nodorum</name>
    <dbReference type="NCBI Taxonomy" id="321614"/>
    <lineage>
        <taxon>Eukaryota</taxon>
        <taxon>Fungi</taxon>
        <taxon>Dikarya</taxon>
        <taxon>Ascomycota</taxon>
        <taxon>Pezizomycotina</taxon>
        <taxon>Dothideomycetes</taxon>
        <taxon>Pleosporomycetidae</taxon>
        <taxon>Pleosporales</taxon>
        <taxon>Pleosporineae</taxon>
        <taxon>Phaeosphaeriaceae</taxon>
        <taxon>Parastagonospora</taxon>
    </lineage>
</organism>
<evidence type="ECO:0000313" key="1">
    <source>
        <dbReference type="EMBL" id="QRC97919.1"/>
    </source>
</evidence>
<gene>
    <name evidence="1" type="ORF">JI435_152540</name>
</gene>
<reference evidence="2" key="1">
    <citation type="journal article" date="2021" name="BMC Genomics">
        <title>Chromosome-level genome assembly and manually-curated proteome of model necrotroph Parastagonospora nodorum Sn15 reveals a genome-wide trove of candidate effector homologs, and redundancy of virulence-related functions within an accessory chromosome.</title>
        <authorList>
            <person name="Bertazzoni S."/>
            <person name="Jones D.A.B."/>
            <person name="Phan H.T."/>
            <person name="Tan K.-C."/>
            <person name="Hane J.K."/>
        </authorList>
    </citation>
    <scope>NUCLEOTIDE SEQUENCE [LARGE SCALE GENOMIC DNA]</scope>
    <source>
        <strain evidence="2">SN15 / ATCC MYA-4574 / FGSC 10173)</strain>
    </source>
</reference>
<sequence length="88" mass="9862">MKLCRELLPHALAKKECFCLSVAMAPRHADGASLASDNVVLLPEETSTDRGWAYSSALSTLTLRMWIPGWLLECHRFARCVGNTKWDN</sequence>
<accession>A0A7U2I136</accession>
<evidence type="ECO:0000313" key="2">
    <source>
        <dbReference type="Proteomes" id="UP000663193"/>
    </source>
</evidence>
<keyword evidence="2" id="KW-1185">Reference proteome</keyword>
<protein>
    <submittedName>
        <fullName evidence="1">Uncharacterized protein</fullName>
    </submittedName>
</protein>
<name>A0A7U2I136_PHANO</name>
<dbReference type="AlphaFoldDB" id="A0A7U2I136"/>
<dbReference type="Proteomes" id="UP000663193">
    <property type="component" value="Chromosome 8"/>
</dbReference>
<dbReference type="VEuPathDB" id="FungiDB:JI435_152540"/>
<dbReference type="EMBL" id="CP069030">
    <property type="protein sequence ID" value="QRC97919.1"/>
    <property type="molecule type" value="Genomic_DNA"/>
</dbReference>